<gene>
    <name evidence="14" type="ORF">AA0535_2697</name>
</gene>
<keyword evidence="11" id="KW-0811">Translocation</keyword>
<keyword evidence="8 13" id="KW-0812">Transmembrane</keyword>
<keyword evidence="6" id="KW-0813">Transport</keyword>
<comment type="function">
    <text evidence="1">The SecYEG-SecDF-YajC-YidC holo-translocon (HTL) protein secretase/insertase is a supercomplex required for protein secretion, insertion of proteins into membranes, and assembly of membrane protein complexes. While the SecYEG complex is essential for assembly of a number of proteins and complexes, the SecDF-YajC-YidC subcomplex facilitates these functions.</text>
</comment>
<evidence type="ECO:0000256" key="2">
    <source>
        <dbReference type="ARBA" id="ARBA00004162"/>
    </source>
</evidence>
<comment type="similarity">
    <text evidence="3">Belongs to the YajC family.</text>
</comment>
<accession>A0ABQ0Q616</accession>
<reference evidence="14" key="1">
    <citation type="submission" date="2013-04" db="EMBL/GenBank/DDBJ databases">
        <title>The genome sequencing project of 58 acetic acid bacteria.</title>
        <authorList>
            <person name="Okamoto-Kainuma A."/>
            <person name="Ishikawa M."/>
            <person name="Umino S."/>
            <person name="Koizumi Y."/>
            <person name="Shiwa Y."/>
            <person name="Yoshikawa H."/>
            <person name="Matsutani M."/>
            <person name="Matsushita K."/>
        </authorList>
    </citation>
    <scope>NUCLEOTIDE SEQUENCE</scope>
    <source>
        <strain evidence="14">NRIC 0535</strain>
    </source>
</reference>
<name>A0ABQ0Q616_9PROT</name>
<evidence type="ECO:0000256" key="13">
    <source>
        <dbReference type="SAM" id="Phobius"/>
    </source>
</evidence>
<evidence type="ECO:0000256" key="9">
    <source>
        <dbReference type="ARBA" id="ARBA00022927"/>
    </source>
</evidence>
<evidence type="ECO:0000256" key="10">
    <source>
        <dbReference type="ARBA" id="ARBA00022989"/>
    </source>
</evidence>
<comment type="caution">
    <text evidence="14">The sequence shown here is derived from an EMBL/GenBank/DDBJ whole genome shotgun (WGS) entry which is preliminary data.</text>
</comment>
<evidence type="ECO:0000256" key="1">
    <source>
        <dbReference type="ARBA" id="ARBA00002061"/>
    </source>
</evidence>
<organism evidence="14 15">
    <name type="scientific">Asaia krungthepensis NRIC 0535</name>
    <dbReference type="NCBI Taxonomy" id="1307925"/>
    <lineage>
        <taxon>Bacteria</taxon>
        <taxon>Pseudomonadati</taxon>
        <taxon>Pseudomonadota</taxon>
        <taxon>Alphaproteobacteria</taxon>
        <taxon>Acetobacterales</taxon>
        <taxon>Acetobacteraceae</taxon>
        <taxon>Asaia</taxon>
    </lineage>
</organism>
<comment type="subunit">
    <text evidence="4">Part of the SecDF-YidC-YajC translocase complex. The SecDF-YidC-YajC translocase forms a supercomplex with SecYEG, called the holo-translocon (HTL).</text>
</comment>
<comment type="subcellular location">
    <subcellularLocation>
        <location evidence="2">Cell membrane</location>
        <topology evidence="2">Single-pass membrane protein</topology>
    </subcellularLocation>
</comment>
<evidence type="ECO:0000256" key="5">
    <source>
        <dbReference type="ARBA" id="ARBA00014962"/>
    </source>
</evidence>
<evidence type="ECO:0000256" key="4">
    <source>
        <dbReference type="ARBA" id="ARBA00011718"/>
    </source>
</evidence>
<evidence type="ECO:0000256" key="12">
    <source>
        <dbReference type="ARBA" id="ARBA00023136"/>
    </source>
</evidence>
<dbReference type="EMBL" id="BAPV01000060">
    <property type="protein sequence ID" value="GBQ92948.1"/>
    <property type="molecule type" value="Genomic_DNA"/>
</dbReference>
<dbReference type="PRINTS" id="PR01853">
    <property type="entry name" value="YAJCTRNLCASE"/>
</dbReference>
<protein>
    <recommendedName>
        <fullName evidence="5">Sec translocon accessory complex subunit YajC</fullName>
    </recommendedName>
</protein>
<keyword evidence="10 13" id="KW-1133">Transmembrane helix</keyword>
<dbReference type="NCBIfam" id="TIGR00739">
    <property type="entry name" value="yajC"/>
    <property type="match status" value="1"/>
</dbReference>
<evidence type="ECO:0000256" key="7">
    <source>
        <dbReference type="ARBA" id="ARBA00022475"/>
    </source>
</evidence>
<sequence length="104" mass="11276">MLANSGIISFLPMILVFVVFYFVLIRPQQARQKELKAQLNALRRGDRIVTSGGIVGVVQLARDGSKEIEVEIAPGVKIQLMRENVSQVLTSTAKPANDGGKAAK</sequence>
<dbReference type="PANTHER" id="PTHR33909:SF1">
    <property type="entry name" value="SEC TRANSLOCON ACCESSORY COMPLEX SUBUNIT YAJC"/>
    <property type="match status" value="1"/>
</dbReference>
<dbReference type="Pfam" id="PF02699">
    <property type="entry name" value="YajC"/>
    <property type="match status" value="1"/>
</dbReference>
<evidence type="ECO:0000313" key="14">
    <source>
        <dbReference type="EMBL" id="GBQ92948.1"/>
    </source>
</evidence>
<evidence type="ECO:0000256" key="11">
    <source>
        <dbReference type="ARBA" id="ARBA00023010"/>
    </source>
</evidence>
<keyword evidence="15" id="KW-1185">Reference proteome</keyword>
<dbReference type="SMART" id="SM01323">
    <property type="entry name" value="YajC"/>
    <property type="match status" value="1"/>
</dbReference>
<dbReference type="Proteomes" id="UP001062776">
    <property type="component" value="Unassembled WGS sequence"/>
</dbReference>
<keyword evidence="12 13" id="KW-0472">Membrane</keyword>
<keyword evidence="7" id="KW-1003">Cell membrane</keyword>
<dbReference type="PANTHER" id="PTHR33909">
    <property type="entry name" value="SEC TRANSLOCON ACCESSORY COMPLEX SUBUNIT YAJC"/>
    <property type="match status" value="1"/>
</dbReference>
<evidence type="ECO:0000256" key="6">
    <source>
        <dbReference type="ARBA" id="ARBA00022448"/>
    </source>
</evidence>
<proteinExistence type="inferred from homology"/>
<keyword evidence="9" id="KW-0653">Protein transport</keyword>
<feature type="transmembrane region" description="Helical" evidence="13">
    <location>
        <begin position="6"/>
        <end position="25"/>
    </location>
</feature>
<evidence type="ECO:0000256" key="8">
    <source>
        <dbReference type="ARBA" id="ARBA00022692"/>
    </source>
</evidence>
<dbReference type="InterPro" id="IPR003849">
    <property type="entry name" value="Preprotein_translocase_YajC"/>
</dbReference>
<evidence type="ECO:0000313" key="15">
    <source>
        <dbReference type="Proteomes" id="UP001062776"/>
    </source>
</evidence>
<evidence type="ECO:0000256" key="3">
    <source>
        <dbReference type="ARBA" id="ARBA00006742"/>
    </source>
</evidence>
<dbReference type="RefSeq" id="WP_264817210.1">
    <property type="nucleotide sequence ID" value="NZ_BAPV01000060.1"/>
</dbReference>